<sequence length="222" mass="25899">MNLEIEKFFNKDNLISLISYGKDPGDVFSSTLVAIMQSVDVHSIEKTKKLKHKDVVIMSKEEFFNSIDVFPIEFITMKHSYKVIFGEDVLSEIDIDMKNYRHQLEYEVRSKKQILTRAIREFGSTSRFTAKIMDDILNQLKILVIHIAHLSQELKSFEYDYMVAIHRLSEVSGKGMETLTNLLYSIEQNKYKDYSKGQKLQFLSELLQDIKDLQGYVDSFEA</sequence>
<comment type="caution">
    <text evidence="1">The sequence shown here is derived from an EMBL/GenBank/DDBJ whole genome shotgun (WGS) entry which is preliminary data.</text>
</comment>
<protein>
    <submittedName>
        <fullName evidence="1">Uncharacterized protein</fullName>
    </submittedName>
</protein>
<reference evidence="1 2" key="1">
    <citation type="submission" date="2017-11" db="EMBL/GenBank/DDBJ databases">
        <title>Genome-resolved metagenomics identifies genetic mobility, metabolic interactions, and unexpected diversity in perchlorate-reducing communities.</title>
        <authorList>
            <person name="Barnum T.P."/>
            <person name="Figueroa I.A."/>
            <person name="Carlstrom C.I."/>
            <person name="Lucas L.N."/>
            <person name="Engelbrektson A.L."/>
            <person name="Coates J.D."/>
        </authorList>
    </citation>
    <scope>NUCLEOTIDE SEQUENCE [LARGE SCALE GENOMIC DNA]</scope>
    <source>
        <strain evidence="1">BM706</strain>
    </source>
</reference>
<evidence type="ECO:0000313" key="1">
    <source>
        <dbReference type="EMBL" id="PLX15144.1"/>
    </source>
</evidence>
<evidence type="ECO:0000313" key="2">
    <source>
        <dbReference type="Proteomes" id="UP000234857"/>
    </source>
</evidence>
<dbReference type="AlphaFoldDB" id="A0A2N5Z963"/>
<dbReference type="EMBL" id="PKTG01000147">
    <property type="protein sequence ID" value="PLX15144.1"/>
    <property type="molecule type" value="Genomic_DNA"/>
</dbReference>
<proteinExistence type="predicted"/>
<organism evidence="1 2">
    <name type="scientific">Muiribacterium halophilum</name>
    <dbReference type="NCBI Taxonomy" id="2053465"/>
    <lineage>
        <taxon>Bacteria</taxon>
        <taxon>Candidatus Muiribacteriota</taxon>
        <taxon>Candidatus Muiribacteriia</taxon>
        <taxon>Candidatus Muiribacteriales</taxon>
        <taxon>Candidatus Muiribacteriaceae</taxon>
        <taxon>Candidatus Muiribacterium</taxon>
    </lineage>
</organism>
<accession>A0A2N5Z963</accession>
<name>A0A2N5Z963_MUIH1</name>
<gene>
    <name evidence="1" type="ORF">C0601_13685</name>
</gene>
<dbReference type="Proteomes" id="UP000234857">
    <property type="component" value="Unassembled WGS sequence"/>
</dbReference>